<gene>
    <name evidence="3" type="ORF">M0R45_009981</name>
</gene>
<dbReference type="InterPro" id="IPR053151">
    <property type="entry name" value="RNase_H-like"/>
</dbReference>
<name>A0AAW1Y828_RUBAR</name>
<proteinExistence type="predicted"/>
<evidence type="ECO:0000259" key="1">
    <source>
        <dbReference type="Pfam" id="PF13456"/>
    </source>
</evidence>
<feature type="domain" description="RNase H type-1" evidence="1">
    <location>
        <begin position="228"/>
        <end position="349"/>
    </location>
</feature>
<keyword evidence="4" id="KW-1185">Reference proteome</keyword>
<accession>A0AAW1Y828</accession>
<protein>
    <submittedName>
        <fullName evidence="3">Uncharacterized protein</fullName>
    </submittedName>
</protein>
<dbReference type="InterPro" id="IPR044730">
    <property type="entry name" value="RNase_H-like_dom_plant"/>
</dbReference>
<evidence type="ECO:0000259" key="2">
    <source>
        <dbReference type="Pfam" id="PF13966"/>
    </source>
</evidence>
<dbReference type="EMBL" id="JBEDUW010000002">
    <property type="protein sequence ID" value="KAK9944411.1"/>
    <property type="molecule type" value="Genomic_DNA"/>
</dbReference>
<dbReference type="Pfam" id="PF13456">
    <property type="entry name" value="RVT_3"/>
    <property type="match status" value="1"/>
</dbReference>
<dbReference type="PANTHER" id="PTHR47723:SF24">
    <property type="entry name" value="RNASE H TYPE-1 DOMAIN-CONTAINING PROTEIN"/>
    <property type="match status" value="1"/>
</dbReference>
<dbReference type="InterPro" id="IPR002156">
    <property type="entry name" value="RNaseH_domain"/>
</dbReference>
<dbReference type="AlphaFoldDB" id="A0AAW1Y828"/>
<comment type="caution">
    <text evidence="3">The sequence shown here is derived from an EMBL/GenBank/DDBJ whole genome shotgun (WGS) entry which is preliminary data.</text>
</comment>
<sequence length="396" mass="45399">MEELILKIPLSLRPTKDRFVWHFDKNGIFSVKSAYHTARATHKRLKLASSSNASSLRHNNLWNKVWKTRVPPRVRSFVWRLLKGIIPTKVALDKKVSLPDKSCIFCQDFDESDAHLFIQCTALDPFWYASFGIRPSQQSNLSLFDWICQVVFSSSNQQNNMFFMCLWAVWTERNNVIWNGAAFNPLYMATWTAKRLEEFQNHHPLHDKKKKRRVSHWEFPPRGRLKINIHGEFRAELAQGGIGVIVRDENGKFVAAIARSLPYVASEMHVVSEACRAGLIMAIDQGWSDFDLESVCAQLVFKLTNPGEDLSEIGRIMEDCKDYIKVFNSVKTRHISCEANGVALRLAHLASYSVIDNLWLVETPSIIEDVIYEDSCTRARDFGVMSLSVHNNVLPI</sequence>
<dbReference type="GO" id="GO:0003676">
    <property type="term" value="F:nucleic acid binding"/>
    <property type="evidence" value="ECO:0007669"/>
    <property type="project" value="InterPro"/>
</dbReference>
<dbReference type="GO" id="GO:0004523">
    <property type="term" value="F:RNA-DNA hybrid ribonuclease activity"/>
    <property type="evidence" value="ECO:0007669"/>
    <property type="project" value="InterPro"/>
</dbReference>
<dbReference type="PANTHER" id="PTHR47723">
    <property type="entry name" value="OS05G0353850 PROTEIN"/>
    <property type="match status" value="1"/>
</dbReference>
<organism evidence="3 4">
    <name type="scientific">Rubus argutus</name>
    <name type="common">Southern blackberry</name>
    <dbReference type="NCBI Taxonomy" id="59490"/>
    <lineage>
        <taxon>Eukaryota</taxon>
        <taxon>Viridiplantae</taxon>
        <taxon>Streptophyta</taxon>
        <taxon>Embryophyta</taxon>
        <taxon>Tracheophyta</taxon>
        <taxon>Spermatophyta</taxon>
        <taxon>Magnoliopsida</taxon>
        <taxon>eudicotyledons</taxon>
        <taxon>Gunneridae</taxon>
        <taxon>Pentapetalae</taxon>
        <taxon>rosids</taxon>
        <taxon>fabids</taxon>
        <taxon>Rosales</taxon>
        <taxon>Rosaceae</taxon>
        <taxon>Rosoideae</taxon>
        <taxon>Rosoideae incertae sedis</taxon>
        <taxon>Rubus</taxon>
    </lineage>
</organism>
<evidence type="ECO:0000313" key="4">
    <source>
        <dbReference type="Proteomes" id="UP001457282"/>
    </source>
</evidence>
<dbReference type="Pfam" id="PF13966">
    <property type="entry name" value="zf-RVT"/>
    <property type="match status" value="1"/>
</dbReference>
<evidence type="ECO:0000313" key="3">
    <source>
        <dbReference type="EMBL" id="KAK9944411.1"/>
    </source>
</evidence>
<dbReference type="InterPro" id="IPR036397">
    <property type="entry name" value="RNaseH_sf"/>
</dbReference>
<dbReference type="Proteomes" id="UP001457282">
    <property type="component" value="Unassembled WGS sequence"/>
</dbReference>
<feature type="domain" description="Reverse transcriptase zinc-binding" evidence="2">
    <location>
        <begin position="29"/>
        <end position="127"/>
    </location>
</feature>
<reference evidence="3 4" key="1">
    <citation type="journal article" date="2023" name="G3 (Bethesda)">
        <title>A chromosome-length genome assembly and annotation of blackberry (Rubus argutus, cv. 'Hillquist').</title>
        <authorList>
            <person name="Bruna T."/>
            <person name="Aryal R."/>
            <person name="Dudchenko O."/>
            <person name="Sargent D.J."/>
            <person name="Mead D."/>
            <person name="Buti M."/>
            <person name="Cavallini A."/>
            <person name="Hytonen T."/>
            <person name="Andres J."/>
            <person name="Pham M."/>
            <person name="Weisz D."/>
            <person name="Mascagni F."/>
            <person name="Usai G."/>
            <person name="Natali L."/>
            <person name="Bassil N."/>
            <person name="Fernandez G.E."/>
            <person name="Lomsadze A."/>
            <person name="Armour M."/>
            <person name="Olukolu B."/>
            <person name="Poorten T."/>
            <person name="Britton C."/>
            <person name="Davik J."/>
            <person name="Ashrafi H."/>
            <person name="Aiden E.L."/>
            <person name="Borodovsky M."/>
            <person name="Worthington M."/>
        </authorList>
    </citation>
    <scope>NUCLEOTIDE SEQUENCE [LARGE SCALE GENOMIC DNA]</scope>
    <source>
        <strain evidence="3">PI 553951</strain>
    </source>
</reference>
<dbReference type="CDD" id="cd06222">
    <property type="entry name" value="RNase_H_like"/>
    <property type="match status" value="1"/>
</dbReference>
<dbReference type="Gene3D" id="3.30.420.10">
    <property type="entry name" value="Ribonuclease H-like superfamily/Ribonuclease H"/>
    <property type="match status" value="1"/>
</dbReference>
<dbReference type="InterPro" id="IPR026960">
    <property type="entry name" value="RVT-Znf"/>
</dbReference>